<keyword evidence="2" id="KW-1185">Reference proteome</keyword>
<feature type="non-terminal residue" evidence="1">
    <location>
        <position position="1"/>
    </location>
</feature>
<dbReference type="Proteomes" id="UP000054279">
    <property type="component" value="Unassembled WGS sequence"/>
</dbReference>
<evidence type="ECO:0000313" key="2">
    <source>
        <dbReference type="Proteomes" id="UP000054279"/>
    </source>
</evidence>
<name>A0A0C9VMU5_SPHS4</name>
<proteinExistence type="predicted"/>
<dbReference type="OrthoDB" id="26242at2759"/>
<accession>A0A0C9VMU5</accession>
<reference evidence="1 2" key="1">
    <citation type="submission" date="2014-06" db="EMBL/GenBank/DDBJ databases">
        <title>Evolutionary Origins and Diversification of the Mycorrhizal Mutualists.</title>
        <authorList>
            <consortium name="DOE Joint Genome Institute"/>
            <consortium name="Mycorrhizal Genomics Consortium"/>
            <person name="Kohler A."/>
            <person name="Kuo A."/>
            <person name="Nagy L.G."/>
            <person name="Floudas D."/>
            <person name="Copeland A."/>
            <person name="Barry K.W."/>
            <person name="Cichocki N."/>
            <person name="Veneault-Fourrey C."/>
            <person name="LaButti K."/>
            <person name="Lindquist E.A."/>
            <person name="Lipzen A."/>
            <person name="Lundell T."/>
            <person name="Morin E."/>
            <person name="Murat C."/>
            <person name="Riley R."/>
            <person name="Ohm R."/>
            <person name="Sun H."/>
            <person name="Tunlid A."/>
            <person name="Henrissat B."/>
            <person name="Grigoriev I.V."/>
            <person name="Hibbett D.S."/>
            <person name="Martin F."/>
        </authorList>
    </citation>
    <scope>NUCLEOTIDE SEQUENCE [LARGE SCALE GENOMIC DNA]</scope>
    <source>
        <strain evidence="1 2">SS14</strain>
    </source>
</reference>
<organism evidence="1 2">
    <name type="scientific">Sphaerobolus stellatus (strain SS14)</name>
    <dbReference type="NCBI Taxonomy" id="990650"/>
    <lineage>
        <taxon>Eukaryota</taxon>
        <taxon>Fungi</taxon>
        <taxon>Dikarya</taxon>
        <taxon>Basidiomycota</taxon>
        <taxon>Agaricomycotina</taxon>
        <taxon>Agaricomycetes</taxon>
        <taxon>Phallomycetidae</taxon>
        <taxon>Geastrales</taxon>
        <taxon>Sphaerobolaceae</taxon>
        <taxon>Sphaerobolus</taxon>
    </lineage>
</organism>
<dbReference type="HOGENOM" id="CLU_197200_0_0_1"/>
<gene>
    <name evidence="1" type="ORF">M422DRAFT_781159</name>
</gene>
<dbReference type="EMBL" id="KN837155">
    <property type="protein sequence ID" value="KIJ39011.1"/>
    <property type="molecule type" value="Genomic_DNA"/>
</dbReference>
<evidence type="ECO:0000313" key="1">
    <source>
        <dbReference type="EMBL" id="KIJ39011.1"/>
    </source>
</evidence>
<dbReference type="AlphaFoldDB" id="A0A0C9VMU5"/>
<sequence length="79" mass="8470">MGRLNLVSDEASLLKTYGVSTLSPRRWEVVDHEKVDTFAGAVAGSQGDIEVDPLGIRRGSIPNVDQLDMESKAAVLISS</sequence>
<protein>
    <submittedName>
        <fullName evidence="1">Uncharacterized protein</fullName>
    </submittedName>
</protein>